<evidence type="ECO:0000256" key="4">
    <source>
        <dbReference type="ARBA" id="ARBA00022729"/>
    </source>
</evidence>
<keyword evidence="4 7" id="KW-0732">Signal</keyword>
<dbReference type="Pfam" id="PF02494">
    <property type="entry name" value="HYR"/>
    <property type="match status" value="1"/>
</dbReference>
<dbReference type="Gene3D" id="3.80.10.10">
    <property type="entry name" value="Ribonuclease Inhibitor"/>
    <property type="match status" value="1"/>
</dbReference>
<evidence type="ECO:0000256" key="5">
    <source>
        <dbReference type="ARBA" id="ARBA00022737"/>
    </source>
</evidence>
<dbReference type="InterPro" id="IPR051648">
    <property type="entry name" value="CWI-Assembly_Regulator"/>
</dbReference>
<dbReference type="GO" id="GO:0030313">
    <property type="term" value="C:cell envelope"/>
    <property type="evidence" value="ECO:0007669"/>
    <property type="project" value="UniProtKB-SubCell"/>
</dbReference>
<evidence type="ECO:0000259" key="8">
    <source>
        <dbReference type="PROSITE" id="PS50825"/>
    </source>
</evidence>
<dbReference type="PROSITE" id="PS50825">
    <property type="entry name" value="HYR"/>
    <property type="match status" value="1"/>
</dbReference>
<dbReference type="InterPro" id="IPR036941">
    <property type="entry name" value="Rcpt_L-dom_sf"/>
</dbReference>
<dbReference type="NCBIfam" id="TIGR04183">
    <property type="entry name" value="Por_Secre_tail"/>
    <property type="match status" value="1"/>
</dbReference>
<dbReference type="InterPro" id="IPR026444">
    <property type="entry name" value="Secre_tail"/>
</dbReference>
<protein>
    <recommendedName>
        <fullName evidence="8">HYR domain-containing protein</fullName>
    </recommendedName>
</protein>
<feature type="domain" description="HYR" evidence="8">
    <location>
        <begin position="543"/>
        <end position="640"/>
    </location>
</feature>
<name>A0AA37WHW0_9BACT</name>
<evidence type="ECO:0000256" key="1">
    <source>
        <dbReference type="ARBA" id="ARBA00004191"/>
    </source>
</evidence>
<accession>A0AA37WHW0</accession>
<evidence type="ECO:0000256" key="6">
    <source>
        <dbReference type="ARBA" id="ARBA00023180"/>
    </source>
</evidence>
<dbReference type="InterPro" id="IPR035986">
    <property type="entry name" value="PKD_dom_sf"/>
</dbReference>
<dbReference type="Pfam" id="PF18962">
    <property type="entry name" value="Por_Secre_tail"/>
    <property type="match status" value="1"/>
</dbReference>
<organism evidence="9 10">
    <name type="scientific">Portibacter lacus</name>
    <dbReference type="NCBI Taxonomy" id="1099794"/>
    <lineage>
        <taxon>Bacteria</taxon>
        <taxon>Pseudomonadati</taxon>
        <taxon>Bacteroidota</taxon>
        <taxon>Saprospiria</taxon>
        <taxon>Saprospirales</taxon>
        <taxon>Haliscomenobacteraceae</taxon>
        <taxon>Portibacter</taxon>
    </lineage>
</organism>
<evidence type="ECO:0000313" key="10">
    <source>
        <dbReference type="Proteomes" id="UP001156666"/>
    </source>
</evidence>
<keyword evidence="3" id="KW-0964">Secreted</keyword>
<feature type="signal peptide" evidence="7">
    <location>
        <begin position="1"/>
        <end position="22"/>
    </location>
</feature>
<keyword evidence="10" id="KW-1185">Reference proteome</keyword>
<dbReference type="InterPro" id="IPR032675">
    <property type="entry name" value="LRR_dom_sf"/>
</dbReference>
<dbReference type="SMART" id="SM00089">
    <property type="entry name" value="PKD"/>
    <property type="match status" value="6"/>
</dbReference>
<dbReference type="PANTHER" id="PTHR31018:SF3">
    <property type="entry name" value="RECEPTOR PROTEIN-TYROSINE KINASE"/>
    <property type="match status" value="1"/>
</dbReference>
<evidence type="ECO:0000256" key="2">
    <source>
        <dbReference type="ARBA" id="ARBA00022512"/>
    </source>
</evidence>
<dbReference type="SUPFAM" id="SSF52058">
    <property type="entry name" value="L domain-like"/>
    <property type="match status" value="3"/>
</dbReference>
<dbReference type="RefSeq" id="WP_235293561.1">
    <property type="nucleotide sequence ID" value="NZ_BSOH01000037.1"/>
</dbReference>
<evidence type="ECO:0000256" key="3">
    <source>
        <dbReference type="ARBA" id="ARBA00022525"/>
    </source>
</evidence>
<feature type="chain" id="PRO_5041348365" description="HYR domain-containing protein" evidence="7">
    <location>
        <begin position="23"/>
        <end position="1848"/>
    </location>
</feature>
<reference evidence="9" key="1">
    <citation type="journal article" date="2014" name="Int. J. Syst. Evol. Microbiol.">
        <title>Complete genome sequence of Corynebacterium casei LMG S-19264T (=DSM 44701T), isolated from a smear-ripened cheese.</title>
        <authorList>
            <consortium name="US DOE Joint Genome Institute (JGI-PGF)"/>
            <person name="Walter F."/>
            <person name="Albersmeier A."/>
            <person name="Kalinowski J."/>
            <person name="Ruckert C."/>
        </authorList>
    </citation>
    <scope>NUCLEOTIDE SEQUENCE</scope>
    <source>
        <strain evidence="9">NBRC 108769</strain>
    </source>
</reference>
<dbReference type="PANTHER" id="PTHR31018">
    <property type="entry name" value="SPORULATION-SPECIFIC PROTEIN-RELATED"/>
    <property type="match status" value="1"/>
</dbReference>
<dbReference type="InterPro" id="IPR013783">
    <property type="entry name" value="Ig-like_fold"/>
</dbReference>
<comment type="subcellular location">
    <subcellularLocation>
        <location evidence="1">Secreted</location>
        <location evidence="1">Cell wall</location>
    </subcellularLocation>
</comment>
<evidence type="ECO:0000256" key="7">
    <source>
        <dbReference type="SAM" id="SignalP"/>
    </source>
</evidence>
<gene>
    <name evidence="9" type="ORF">GCM10007940_46550</name>
</gene>
<dbReference type="Proteomes" id="UP001156666">
    <property type="component" value="Unassembled WGS sequence"/>
</dbReference>
<evidence type="ECO:0000313" key="9">
    <source>
        <dbReference type="EMBL" id="GLR20039.1"/>
    </source>
</evidence>
<comment type="caution">
    <text evidence="9">The sequence shown here is derived from an EMBL/GenBank/DDBJ whole genome shotgun (WGS) entry which is preliminary data.</text>
</comment>
<dbReference type="Gene3D" id="2.60.40.10">
    <property type="entry name" value="Immunoglobulins"/>
    <property type="match status" value="10"/>
</dbReference>
<keyword evidence="5" id="KW-0677">Repeat</keyword>
<proteinExistence type="predicted"/>
<reference evidence="9" key="2">
    <citation type="submission" date="2023-01" db="EMBL/GenBank/DDBJ databases">
        <title>Draft genome sequence of Portibacter lacus strain NBRC 108769.</title>
        <authorList>
            <person name="Sun Q."/>
            <person name="Mori K."/>
        </authorList>
    </citation>
    <scope>NUCLEOTIDE SEQUENCE</scope>
    <source>
        <strain evidence="9">NBRC 108769</strain>
    </source>
</reference>
<dbReference type="InterPro" id="IPR022409">
    <property type="entry name" value="PKD/Chitinase_dom"/>
</dbReference>
<dbReference type="EMBL" id="BSOH01000037">
    <property type="protein sequence ID" value="GLR20039.1"/>
    <property type="molecule type" value="Genomic_DNA"/>
</dbReference>
<dbReference type="SUPFAM" id="SSF49299">
    <property type="entry name" value="PKD domain"/>
    <property type="match status" value="2"/>
</dbReference>
<dbReference type="InterPro" id="IPR003410">
    <property type="entry name" value="HYR_dom"/>
</dbReference>
<keyword evidence="6" id="KW-0325">Glycoprotein</keyword>
<dbReference type="Gene3D" id="3.80.20.20">
    <property type="entry name" value="Receptor L-domain"/>
    <property type="match status" value="1"/>
</dbReference>
<keyword evidence="2" id="KW-0134">Cell wall</keyword>
<sequence>MKTFTYTLLILLVLGAITKLDAQSCSPGTITTQAQIDDLSANCSMISGDLIIEGAGITDLDPLYSIKSVTGDVIVRNCPILLNIQGLDGITTIGGDFIIQNTSVTGFGEFVFELTSIGGDIYIEDNNSLVMIHRMDKLVSIGGKLSVRNNSVLQGVNDFTALTTINQHFEMFANGNLQTLEFPELTTISMGMAFLNNNGNFSLNGFPKLQTISEGILLSQNNGLKQVNGFNALTTINTIYIISNDYLTQVNGFGNLLTNTIVSLTNNLFLTQINGFSKLASCSLIQINGNGDIISLNGFGLLSSAETIEFKDNLITAARSSANLDLLGFNNLTSVTNLSISGNNILSNISGFSNLQSATDIEIENNFGLTSISGFASFTTLNNLAILANPSLTSITGFQALKTVNDYFHISSNPMLNTMGNFNAVETGNLVFDYNDALTTINGFSSHTYGDVGIYDNANLTTVNAWVNLTSGYGFQILNNPKLSTVNGFENFDTNVEFVVIRNNPMLSVCCWALPAIAAALSSNNGIVSISGNAAGCASLAQIDQAPVLNNCPADITTNADENECTVFISLTDPTITDNCGYESYKYNLVSNGTSNLPQDASEGISFDYFLPVGISTITWEVIDESGNNDVCVTKITVEDNQFPVFTSELPASFEIETSPTSCIGVHSLTFPPATDNCEIIFREISVYIEGIPSTFYLNNNVQEGQTYDIELEPGVYTVEAKVKDASNKIDQSFTQLTVSDETSPVYLGAIPNDVTVQTQGAGCTIDHEITFPEFEDNCAIALSSLIVLVEGSNEIVYDNSGPVGGTTYTVSLEPGEYWVEYYLIDESDNENDTRSYITVEDGTAPVITLNQADVTVNCNQSPPTIPQIGSSIFANDACDGDVTANMTATSSTSSGDCTFGQEQESTTYTYTATDNNGNTSEKSFTITIINNEAVELGADKVGCTGESVELTSTGLSGSYLWSTGATTSSISVNTAGTYSLTVTGASGCCSIDDVNVSFQNDPDASATGGVIGCSTNSIQLTGSSTSTGVSYTWTGPGGFVSNQQNPTVSSLGDYILTVSTSAGCSTTATASVSADTDVPNASASGGNLNCSTSSVQLMGASTTSGVSYSWTGPDNFTSSDQSPTVSVAGIYTLTVKAENDCSVTVDAEVIDDTTVPEVTLNEGIINCTSPEITLTPETIGDIASYSWTGPDNLTADSETLTITKGGNYTITVTGTNTCSANTSITVVEDLESPNISAEGGEIDCSASQVTLTGSSTTAGASFSWSGPNDFSASIANPVVITPGTYTLTVTGENGCTATSSVELTSDVEIPIITAMGGTIDCINTSIEITASSDTDGLTYSWTGPNSFIGNTADISVNEPGTYTVVATHSNGCTAQDIVEVIDNTQAPTISISAEDINCSNLESKVLSESSTDVISFSWTGQDGFSSTDEEPTISVAGTYDLVVTSENGCTAEASITITSDFTEPEATASGGTLSCSLNAITLEVVSSGSNLSFIWSGPDGFNSTVQNPEVTQAGTYTLIVTAENGCTTEVSADVVADTDLPVVTAAGGTIDCNHSEVTLMGSTTTSDATFSWSGPNGFSSDMNNPVVTSIGEYTFTVVSSTGCSAFKKVQVLEDLEAPEVQLSLGEVSCEDSSITINSSLVNGLNYTWSGPDGFTSSEAQPIVSIAGIYATTVTGSNGCSLTTSIELLEDIAFETSVSVDGSDATLTITGGNGPFSIMWDNGSQELSASDLTDGEHSVIVTDELGCSQEVTFTILSSGVEEIEETLQIKAYPNPAIDVLNLSWKNMNKGIQNIQVLNQGGKIVFIKDFTEGLAVENLKINISQWSSGIYFIKYTNTEQIGVLKFAKL</sequence>